<accession>A0A8H5LKX0</accession>
<dbReference type="EMBL" id="JAACJM010000041">
    <property type="protein sequence ID" value="KAF5361280.1"/>
    <property type="molecule type" value="Genomic_DNA"/>
</dbReference>
<dbReference type="OrthoDB" id="5428495at2759"/>
<reference evidence="1 2" key="1">
    <citation type="journal article" date="2020" name="ISME J.">
        <title>Uncovering the hidden diversity of litter-decomposition mechanisms in mushroom-forming fungi.</title>
        <authorList>
            <person name="Floudas D."/>
            <person name="Bentzer J."/>
            <person name="Ahren D."/>
            <person name="Johansson T."/>
            <person name="Persson P."/>
            <person name="Tunlid A."/>
        </authorList>
    </citation>
    <scope>NUCLEOTIDE SEQUENCE [LARGE SCALE GENOMIC DNA]</scope>
    <source>
        <strain evidence="1 2">CBS 291.85</strain>
    </source>
</reference>
<comment type="caution">
    <text evidence="1">The sequence shown here is derived from an EMBL/GenBank/DDBJ whole genome shotgun (WGS) entry which is preliminary data.</text>
</comment>
<gene>
    <name evidence="1" type="ORF">D9758_010323</name>
</gene>
<evidence type="ECO:0000313" key="1">
    <source>
        <dbReference type="EMBL" id="KAF5361280.1"/>
    </source>
</evidence>
<sequence>MFDETKVILNIFRTLAIEDGFIIGSLFSRISTKDQIVNILKGYNQIRKKRLEDVSDKKILFTFTLPPGPARDARNDAYRPTLYQADMDDEVLADLWNSYIRGLSYDPRDAVEEWWHFWGKHSLNS</sequence>
<dbReference type="Proteomes" id="UP000559256">
    <property type="component" value="Unassembled WGS sequence"/>
</dbReference>
<protein>
    <submittedName>
        <fullName evidence="1">Uncharacterized protein</fullName>
    </submittedName>
</protein>
<dbReference type="AlphaFoldDB" id="A0A8H5LKX0"/>
<evidence type="ECO:0000313" key="2">
    <source>
        <dbReference type="Proteomes" id="UP000559256"/>
    </source>
</evidence>
<organism evidence="1 2">
    <name type="scientific">Tetrapyrgos nigripes</name>
    <dbReference type="NCBI Taxonomy" id="182062"/>
    <lineage>
        <taxon>Eukaryota</taxon>
        <taxon>Fungi</taxon>
        <taxon>Dikarya</taxon>
        <taxon>Basidiomycota</taxon>
        <taxon>Agaricomycotina</taxon>
        <taxon>Agaricomycetes</taxon>
        <taxon>Agaricomycetidae</taxon>
        <taxon>Agaricales</taxon>
        <taxon>Marasmiineae</taxon>
        <taxon>Marasmiaceae</taxon>
        <taxon>Tetrapyrgos</taxon>
    </lineage>
</organism>
<proteinExistence type="predicted"/>
<keyword evidence="2" id="KW-1185">Reference proteome</keyword>
<name>A0A8H5LKX0_9AGAR</name>